<dbReference type="EMBL" id="MN739379">
    <property type="protein sequence ID" value="QHT01669.1"/>
    <property type="molecule type" value="Genomic_DNA"/>
</dbReference>
<evidence type="ECO:0000256" key="2">
    <source>
        <dbReference type="SAM" id="MobiDB-lite"/>
    </source>
</evidence>
<evidence type="ECO:0000313" key="3">
    <source>
        <dbReference type="EMBL" id="QHT01669.1"/>
    </source>
</evidence>
<organism evidence="3">
    <name type="scientific">viral metagenome</name>
    <dbReference type="NCBI Taxonomy" id="1070528"/>
    <lineage>
        <taxon>unclassified sequences</taxon>
        <taxon>metagenomes</taxon>
        <taxon>organismal metagenomes</taxon>
    </lineage>
</organism>
<feature type="compositionally biased region" description="Basic residues" evidence="2">
    <location>
        <begin position="1"/>
        <end position="38"/>
    </location>
</feature>
<sequence length="299" mass="34149">MGKTRKRGKQKQVKIKHKSKRLGPKRLGPKRLGPKRLGKGPEDKLPYLLREKLNDVSERTYNKQFYEPRLVSHILQDVPRASVTEALQNAPYKKEVTRLLSQKFKQSANSQAIVNSQAIATSRAIANSQAIANKIVNAVPTTHITIGRKKQALTNELIIAQAALDAYIAESQPIHARKEELYNKLGVLEDKHTELEEAIGYSNLDKYDDLKIKYYQLKSSDSMLDHSRASIIKLRLKAFPYTRIGRQLTKLRALEDKIYVATRMYDEANAHSIAEYEEDDRLTQIVSNLKTQLEDLEDL</sequence>
<reference evidence="3" key="1">
    <citation type="journal article" date="2020" name="Nature">
        <title>Giant virus diversity and host interactions through global metagenomics.</title>
        <authorList>
            <person name="Schulz F."/>
            <person name="Roux S."/>
            <person name="Paez-Espino D."/>
            <person name="Jungbluth S."/>
            <person name="Walsh D.A."/>
            <person name="Denef V.J."/>
            <person name="McMahon K.D."/>
            <person name="Konstantinidis K.T."/>
            <person name="Eloe-Fadrosh E.A."/>
            <person name="Kyrpides N.C."/>
            <person name="Woyke T."/>
        </authorList>
    </citation>
    <scope>NUCLEOTIDE SEQUENCE</scope>
    <source>
        <strain evidence="3">GVMAG-M-3300020523-10</strain>
    </source>
</reference>
<proteinExistence type="predicted"/>
<name>A0A6C0CD99_9ZZZZ</name>
<feature type="region of interest" description="Disordered" evidence="2">
    <location>
        <begin position="1"/>
        <end position="43"/>
    </location>
</feature>
<protein>
    <submittedName>
        <fullName evidence="3">Uncharacterized protein</fullName>
    </submittedName>
</protein>
<keyword evidence="1" id="KW-0175">Coiled coil</keyword>
<feature type="coiled-coil region" evidence="1">
    <location>
        <begin position="150"/>
        <end position="198"/>
    </location>
</feature>
<accession>A0A6C0CD99</accession>
<dbReference type="AlphaFoldDB" id="A0A6C0CD99"/>
<evidence type="ECO:0000256" key="1">
    <source>
        <dbReference type="SAM" id="Coils"/>
    </source>
</evidence>